<keyword evidence="1" id="KW-0812">Transmembrane</keyword>
<evidence type="ECO:0000256" key="1">
    <source>
        <dbReference type="SAM" id="Phobius"/>
    </source>
</evidence>
<dbReference type="InterPro" id="IPR000073">
    <property type="entry name" value="AB_hydrolase_1"/>
</dbReference>
<keyword evidence="1" id="KW-1133">Transmembrane helix</keyword>
<dbReference type="EMBL" id="JAGFBR010000012">
    <property type="protein sequence ID" value="KAH0458092.1"/>
    <property type="molecule type" value="Genomic_DNA"/>
</dbReference>
<comment type="caution">
    <text evidence="3">The sequence shown here is derived from an EMBL/GenBank/DDBJ whole genome shotgun (WGS) entry which is preliminary data.</text>
</comment>
<feature type="transmembrane region" description="Helical" evidence="1">
    <location>
        <begin position="361"/>
        <end position="381"/>
    </location>
</feature>
<evidence type="ECO:0000313" key="4">
    <source>
        <dbReference type="Proteomes" id="UP000775213"/>
    </source>
</evidence>
<dbReference type="PANTHER" id="PTHR43689">
    <property type="entry name" value="HYDROLASE"/>
    <property type="match status" value="1"/>
</dbReference>
<name>A0AAV7GPV0_DENCH</name>
<keyword evidence="4" id="KW-1185">Reference proteome</keyword>
<evidence type="ECO:0000313" key="3">
    <source>
        <dbReference type="EMBL" id="KAH0458092.1"/>
    </source>
</evidence>
<dbReference type="SUPFAM" id="SSF53474">
    <property type="entry name" value="alpha/beta-Hydrolases"/>
    <property type="match status" value="1"/>
</dbReference>
<sequence>MLRENIFRQFPSGFLTLYNGPHCLQFSINSRIAASSWPTLPEKRNKMRSRFDFLSSFTFPTFLFTVHRHFLSPRPTSWTSLDLNDIHRKPTSVGNQSNYYVQSAGNFSEQLVGDVAVKRRSVAGVDQEDLVDPEKLADPDSLFFEINGVRIHHKICHHEANEEDKEEAFRGKIGLPTILLHGFGASVFSWGRIMKPLACLIGSKVLGFDRPAFGLTSRTSYIKNKEPGAGDDKPLNPYSTAFSVLATLSFIDMLGAGKAILMGHSAGSLVAMNAYFESPEQVAALILVAPAIFAPLIMKKEAKSGAVGKRKKAGDGDLDMGAVENPFSRIWHGLCKLCGIIAGFILGMLNKMTNMVSSFSAKVVAALIRSAFGIMLVRIVMDKFGILAIKKSWYDASKITDDVLQGYTKPLRAKGWDSALLEFTIAMLFGSTSKPKSKPPLSKRLSEIKCPVLIITGDTDRIVPSWNALRLAQAIPGSTVEVIRNCGHLPHEEKVEEFLSAVEKFLYRTFGAKERQFTEVAT</sequence>
<feature type="transmembrane region" description="Helical" evidence="1">
    <location>
        <begin position="330"/>
        <end position="349"/>
    </location>
</feature>
<gene>
    <name evidence="3" type="ORF">IEQ34_013407</name>
</gene>
<protein>
    <recommendedName>
        <fullName evidence="2">AB hydrolase-1 domain-containing protein</fullName>
    </recommendedName>
</protein>
<dbReference type="Gene3D" id="3.40.50.1820">
    <property type="entry name" value="alpha/beta hydrolase"/>
    <property type="match status" value="1"/>
</dbReference>
<dbReference type="AlphaFoldDB" id="A0AAV7GPV0"/>
<dbReference type="GO" id="GO:0009941">
    <property type="term" value="C:chloroplast envelope"/>
    <property type="evidence" value="ECO:0007669"/>
    <property type="project" value="TreeGrafter"/>
</dbReference>
<reference evidence="3 4" key="1">
    <citation type="journal article" date="2021" name="Hortic Res">
        <title>Chromosome-scale assembly of the Dendrobium chrysotoxum genome enhances the understanding of orchid evolution.</title>
        <authorList>
            <person name="Zhang Y."/>
            <person name="Zhang G.Q."/>
            <person name="Zhang D."/>
            <person name="Liu X.D."/>
            <person name="Xu X.Y."/>
            <person name="Sun W.H."/>
            <person name="Yu X."/>
            <person name="Zhu X."/>
            <person name="Wang Z.W."/>
            <person name="Zhao X."/>
            <person name="Zhong W.Y."/>
            <person name="Chen H."/>
            <person name="Yin W.L."/>
            <person name="Huang T."/>
            <person name="Niu S.C."/>
            <person name="Liu Z.J."/>
        </authorList>
    </citation>
    <scope>NUCLEOTIDE SEQUENCE [LARGE SCALE GENOMIC DNA]</scope>
    <source>
        <strain evidence="3">Lindl</strain>
    </source>
</reference>
<proteinExistence type="predicted"/>
<evidence type="ECO:0000259" key="2">
    <source>
        <dbReference type="Pfam" id="PF12697"/>
    </source>
</evidence>
<dbReference type="Proteomes" id="UP000775213">
    <property type="component" value="Unassembled WGS sequence"/>
</dbReference>
<dbReference type="Pfam" id="PF12697">
    <property type="entry name" value="Abhydrolase_6"/>
    <property type="match status" value="1"/>
</dbReference>
<feature type="domain" description="AB hydrolase-1" evidence="2">
    <location>
        <begin position="178"/>
        <end position="499"/>
    </location>
</feature>
<keyword evidence="1" id="KW-0472">Membrane</keyword>
<organism evidence="3 4">
    <name type="scientific">Dendrobium chrysotoxum</name>
    <name type="common">Orchid</name>
    <dbReference type="NCBI Taxonomy" id="161865"/>
    <lineage>
        <taxon>Eukaryota</taxon>
        <taxon>Viridiplantae</taxon>
        <taxon>Streptophyta</taxon>
        <taxon>Embryophyta</taxon>
        <taxon>Tracheophyta</taxon>
        <taxon>Spermatophyta</taxon>
        <taxon>Magnoliopsida</taxon>
        <taxon>Liliopsida</taxon>
        <taxon>Asparagales</taxon>
        <taxon>Orchidaceae</taxon>
        <taxon>Epidendroideae</taxon>
        <taxon>Malaxideae</taxon>
        <taxon>Dendrobiinae</taxon>
        <taxon>Dendrobium</taxon>
    </lineage>
</organism>
<accession>A0AAV7GPV0</accession>
<dbReference type="InterPro" id="IPR029058">
    <property type="entry name" value="AB_hydrolase_fold"/>
</dbReference>
<dbReference type="PANTHER" id="PTHR43689:SF1">
    <property type="entry name" value="ALPHA_BETA-HYDROLASES SUPERFAMILY PROTEIN"/>
    <property type="match status" value="1"/>
</dbReference>